<keyword evidence="3" id="KW-0539">Nucleus</keyword>
<comment type="subcellular location">
    <subcellularLocation>
        <location evidence="1">Nucleus</location>
    </subcellularLocation>
</comment>
<proteinExistence type="inferred from homology"/>
<dbReference type="GO" id="GO:0005634">
    <property type="term" value="C:nucleus"/>
    <property type="evidence" value="ECO:0007669"/>
    <property type="project" value="UniProtKB-SubCell"/>
</dbReference>
<dbReference type="AlphaFoldDB" id="A0A7S2VAY1"/>
<comment type="similarity">
    <text evidence="2">Belongs to the dpy-30 family.</text>
</comment>
<evidence type="ECO:0000313" key="5">
    <source>
        <dbReference type="EMBL" id="CAD9947042.1"/>
    </source>
</evidence>
<sequence length="143" mass="15967">MDPNQQQQLMAQQQQVGAANNLAAGGFQMPNQGQPNANALQQMIASNQQRQQALQQVPPQQQQQMQQQQQVPQQQQQQAVLSQNDPNFQRLPIRAYLDQTVVPILLDGMSELVKERPANPIEWLASYLLAHDPQKKAGGVGPR</sequence>
<name>A0A7S2VAY1_9STRA</name>
<reference evidence="5" key="1">
    <citation type="submission" date="2021-01" db="EMBL/GenBank/DDBJ databases">
        <authorList>
            <person name="Corre E."/>
            <person name="Pelletier E."/>
            <person name="Niang G."/>
            <person name="Scheremetjew M."/>
            <person name="Finn R."/>
            <person name="Kale V."/>
            <person name="Holt S."/>
            <person name="Cochrane G."/>
            <person name="Meng A."/>
            <person name="Brown T."/>
            <person name="Cohen L."/>
        </authorList>
    </citation>
    <scope>NUCLEOTIDE SEQUENCE</scope>
    <source>
        <strain evidence="5">CCMP125</strain>
    </source>
</reference>
<feature type="region of interest" description="Disordered" evidence="4">
    <location>
        <begin position="45"/>
        <end position="83"/>
    </location>
</feature>
<evidence type="ECO:0000256" key="1">
    <source>
        <dbReference type="ARBA" id="ARBA00004123"/>
    </source>
</evidence>
<evidence type="ECO:0000256" key="2">
    <source>
        <dbReference type="ARBA" id="ARBA00010849"/>
    </source>
</evidence>
<feature type="compositionally biased region" description="Low complexity" evidence="4">
    <location>
        <begin position="48"/>
        <end position="83"/>
    </location>
</feature>
<protein>
    <submittedName>
        <fullName evidence="5">Uncharacterized protein</fullName>
    </submittedName>
</protein>
<feature type="compositionally biased region" description="Polar residues" evidence="4">
    <location>
        <begin position="29"/>
        <end position="40"/>
    </location>
</feature>
<organism evidence="5">
    <name type="scientific">Entomoneis paludosa</name>
    <dbReference type="NCBI Taxonomy" id="265537"/>
    <lineage>
        <taxon>Eukaryota</taxon>
        <taxon>Sar</taxon>
        <taxon>Stramenopiles</taxon>
        <taxon>Ochrophyta</taxon>
        <taxon>Bacillariophyta</taxon>
        <taxon>Bacillariophyceae</taxon>
        <taxon>Bacillariophycidae</taxon>
        <taxon>Entomoneidaceae</taxon>
        <taxon>Entomoneis</taxon>
    </lineage>
</organism>
<dbReference type="Gene3D" id="1.20.890.10">
    <property type="entry name" value="cAMP-dependent protein kinase regulatory subunit, dimerization-anchoring domain"/>
    <property type="match status" value="1"/>
</dbReference>
<feature type="region of interest" description="Disordered" evidence="4">
    <location>
        <begin position="21"/>
        <end position="40"/>
    </location>
</feature>
<evidence type="ECO:0000256" key="4">
    <source>
        <dbReference type="SAM" id="MobiDB-lite"/>
    </source>
</evidence>
<dbReference type="Pfam" id="PF05186">
    <property type="entry name" value="Dpy-30"/>
    <property type="match status" value="1"/>
</dbReference>
<evidence type="ECO:0000256" key="3">
    <source>
        <dbReference type="ARBA" id="ARBA00023242"/>
    </source>
</evidence>
<dbReference type="EMBL" id="HBHT01005366">
    <property type="protein sequence ID" value="CAD9947042.1"/>
    <property type="molecule type" value="Transcribed_RNA"/>
</dbReference>
<gene>
    <name evidence="5" type="ORF">APAL1065_LOCUS3562</name>
</gene>
<dbReference type="InterPro" id="IPR049629">
    <property type="entry name" value="DPY30_SDC1_DD"/>
</dbReference>
<dbReference type="InterPro" id="IPR007858">
    <property type="entry name" value="Dpy-30_motif"/>
</dbReference>
<accession>A0A7S2VAY1</accession>
<dbReference type="CDD" id="cd22965">
    <property type="entry name" value="DD_DPY30_SDC1"/>
    <property type="match status" value="1"/>
</dbReference>